<evidence type="ECO:0000256" key="5">
    <source>
        <dbReference type="ARBA" id="ARBA00022842"/>
    </source>
</evidence>
<dbReference type="RefSeq" id="WP_211360171.1">
    <property type="nucleotide sequence ID" value="NZ_RJKE01000001.1"/>
</dbReference>
<dbReference type="GO" id="GO:0046872">
    <property type="term" value="F:metal ion binding"/>
    <property type="evidence" value="ECO:0007669"/>
    <property type="project" value="UniProtKB-KW"/>
</dbReference>
<dbReference type="InterPro" id="IPR039121">
    <property type="entry name" value="NUDT19"/>
</dbReference>
<sequence>MNGLELPAEFLERIRDLESGRVQPPVLKHAATVLLLRDRADGLEVFMLRRVSSMAFAPGAYVFPGGGVDARDAEYHQPVTDFTSWGEVFGADEGTARALVCAAVRETFEEAHVLLAGPSPDKIVEDTAPYEADRLALLDRSHSLAGFLDANGLVLRADLLRPWGHWITPIIEKRRYDTRFFVAALPEGQRALDVSTEADRVAWVRPAEGLERVTRGEWFMLPPTIAMLKSLTAYGSVAEVLAAEHRFAVHQPDAKIIDGVPYLVLPDEASHQYEA</sequence>
<evidence type="ECO:0000259" key="7">
    <source>
        <dbReference type="PROSITE" id="PS51462"/>
    </source>
</evidence>
<dbReference type="Gene3D" id="3.90.79.10">
    <property type="entry name" value="Nucleoside Triphosphate Pyrophosphohydrolase"/>
    <property type="match status" value="1"/>
</dbReference>
<dbReference type="EMBL" id="RJKE01000001">
    <property type="protein sequence ID" value="ROO90914.1"/>
    <property type="molecule type" value="Genomic_DNA"/>
</dbReference>
<dbReference type="InterPro" id="IPR000086">
    <property type="entry name" value="NUDIX_hydrolase_dom"/>
</dbReference>
<evidence type="ECO:0000256" key="6">
    <source>
        <dbReference type="ARBA" id="ARBA00023211"/>
    </source>
</evidence>
<dbReference type="InterPro" id="IPR015797">
    <property type="entry name" value="NUDIX_hydrolase-like_dom_sf"/>
</dbReference>
<keyword evidence="4" id="KW-0378">Hydrolase</keyword>
<name>A0A3N1DBL9_9ACTN</name>
<accession>A0A3N1DBL9</accession>
<evidence type="ECO:0000313" key="8">
    <source>
        <dbReference type="EMBL" id="ROO90914.1"/>
    </source>
</evidence>
<organism evidence="8 9">
    <name type="scientific">Actinocorallia herbida</name>
    <dbReference type="NCBI Taxonomy" id="58109"/>
    <lineage>
        <taxon>Bacteria</taxon>
        <taxon>Bacillati</taxon>
        <taxon>Actinomycetota</taxon>
        <taxon>Actinomycetes</taxon>
        <taxon>Streptosporangiales</taxon>
        <taxon>Thermomonosporaceae</taxon>
        <taxon>Actinocorallia</taxon>
    </lineage>
</organism>
<dbReference type="PANTHER" id="PTHR12318:SF0">
    <property type="entry name" value="ACYL-COENZYME A DIPHOSPHATASE NUDT19"/>
    <property type="match status" value="1"/>
</dbReference>
<comment type="cofactor">
    <cofactor evidence="2">
        <name>Mg(2+)</name>
        <dbReference type="ChEBI" id="CHEBI:18420"/>
    </cofactor>
</comment>
<keyword evidence="6" id="KW-0464">Manganese</keyword>
<dbReference type="SUPFAM" id="SSF55811">
    <property type="entry name" value="Nudix"/>
    <property type="match status" value="1"/>
</dbReference>
<evidence type="ECO:0000256" key="4">
    <source>
        <dbReference type="ARBA" id="ARBA00022801"/>
    </source>
</evidence>
<dbReference type="CDD" id="cd18870">
    <property type="entry name" value="NUDIX_AcylCoAdiphos_Nudt19"/>
    <property type="match status" value="1"/>
</dbReference>
<dbReference type="PANTHER" id="PTHR12318">
    <property type="entry name" value="TESTOSTERONE-REGULATED PROTEIN RP2"/>
    <property type="match status" value="1"/>
</dbReference>
<comment type="cofactor">
    <cofactor evidence="1">
        <name>Mn(2+)</name>
        <dbReference type="ChEBI" id="CHEBI:29035"/>
    </cofactor>
</comment>
<keyword evidence="3" id="KW-0479">Metal-binding</keyword>
<protein>
    <recommendedName>
        <fullName evidence="7">Nudix hydrolase domain-containing protein</fullName>
    </recommendedName>
</protein>
<comment type="caution">
    <text evidence="8">The sequence shown here is derived from an EMBL/GenBank/DDBJ whole genome shotgun (WGS) entry which is preliminary data.</text>
</comment>
<evidence type="ECO:0000256" key="1">
    <source>
        <dbReference type="ARBA" id="ARBA00001936"/>
    </source>
</evidence>
<keyword evidence="5" id="KW-0460">Magnesium</keyword>
<gene>
    <name evidence="8" type="ORF">EDD29_8656</name>
</gene>
<evidence type="ECO:0000256" key="2">
    <source>
        <dbReference type="ARBA" id="ARBA00001946"/>
    </source>
</evidence>
<reference evidence="8 9" key="1">
    <citation type="submission" date="2018-11" db="EMBL/GenBank/DDBJ databases">
        <title>Sequencing the genomes of 1000 actinobacteria strains.</title>
        <authorList>
            <person name="Klenk H.-P."/>
        </authorList>
    </citation>
    <scope>NUCLEOTIDE SEQUENCE [LARGE SCALE GENOMIC DNA]</scope>
    <source>
        <strain evidence="8 9">DSM 44254</strain>
    </source>
</reference>
<dbReference type="Proteomes" id="UP000272400">
    <property type="component" value="Unassembled WGS sequence"/>
</dbReference>
<evidence type="ECO:0000256" key="3">
    <source>
        <dbReference type="ARBA" id="ARBA00022723"/>
    </source>
</evidence>
<dbReference type="AlphaFoldDB" id="A0A3N1DBL9"/>
<dbReference type="GO" id="GO:0016818">
    <property type="term" value="F:hydrolase activity, acting on acid anhydrides, in phosphorus-containing anhydrides"/>
    <property type="evidence" value="ECO:0007669"/>
    <property type="project" value="InterPro"/>
</dbReference>
<dbReference type="PROSITE" id="PS51462">
    <property type="entry name" value="NUDIX"/>
    <property type="match status" value="1"/>
</dbReference>
<proteinExistence type="predicted"/>
<feature type="domain" description="Nudix hydrolase" evidence="7">
    <location>
        <begin position="27"/>
        <end position="226"/>
    </location>
</feature>
<evidence type="ECO:0000313" key="9">
    <source>
        <dbReference type="Proteomes" id="UP000272400"/>
    </source>
</evidence>
<keyword evidence="9" id="KW-1185">Reference proteome</keyword>